<reference evidence="2" key="1">
    <citation type="submission" date="2021-04" db="EMBL/GenBank/DDBJ databases">
        <title>Phycicoccus avicenniae sp. nov., a novel endophytic actinomycetes isolated from branch of Avicennia mariana.</title>
        <authorList>
            <person name="Tuo L."/>
        </authorList>
    </citation>
    <scope>NUCLEOTIDE SEQUENCE</scope>
    <source>
        <strain evidence="2">BSK3Z-2</strain>
    </source>
</reference>
<feature type="signal peptide" evidence="1">
    <location>
        <begin position="1"/>
        <end position="17"/>
    </location>
</feature>
<dbReference type="Proteomes" id="UP000677016">
    <property type="component" value="Unassembled WGS sequence"/>
</dbReference>
<dbReference type="EMBL" id="JAGSNF010000003">
    <property type="protein sequence ID" value="MBR7742119.1"/>
    <property type="molecule type" value="Genomic_DNA"/>
</dbReference>
<proteinExistence type="predicted"/>
<dbReference type="Pfam" id="PF04122">
    <property type="entry name" value="CW_binding_2"/>
    <property type="match status" value="3"/>
</dbReference>
<keyword evidence="1" id="KW-0732">Signal</keyword>
<evidence type="ECO:0000256" key="1">
    <source>
        <dbReference type="SAM" id="SignalP"/>
    </source>
</evidence>
<dbReference type="RefSeq" id="WP_211601286.1">
    <property type="nucleotide sequence ID" value="NZ_JAGSNF010000003.1"/>
</dbReference>
<dbReference type="PANTHER" id="PTHR30032:SF4">
    <property type="entry name" value="AMIDASE ENHANCER"/>
    <property type="match status" value="1"/>
</dbReference>
<dbReference type="GO" id="GO:0030288">
    <property type="term" value="C:outer membrane-bounded periplasmic space"/>
    <property type="evidence" value="ECO:0007669"/>
    <property type="project" value="TreeGrafter"/>
</dbReference>
<name>A0A941D4U4_9MICO</name>
<dbReference type="AlphaFoldDB" id="A0A941D4U4"/>
<keyword evidence="3" id="KW-1185">Reference proteome</keyword>
<comment type="caution">
    <text evidence="2">The sequence shown here is derived from an EMBL/GenBank/DDBJ whole genome shotgun (WGS) entry which is preliminary data.</text>
</comment>
<dbReference type="InterPro" id="IPR007253">
    <property type="entry name" value="Cell_wall-bd_2"/>
</dbReference>
<evidence type="ECO:0000313" key="3">
    <source>
        <dbReference type="Proteomes" id="UP000677016"/>
    </source>
</evidence>
<feature type="chain" id="PRO_5037231807" evidence="1">
    <location>
        <begin position="18"/>
        <end position="396"/>
    </location>
</feature>
<sequence>MAAATCLVTVGSATALAAPTSGLDGGATLVTTESVAPAEPAAATGSRAAVAAAVSPSAVQAGLPGADNYLRISGKDRYAAAVAVSKASVCARTATSCDGMLGGKADPVDIVFVASGAKFPDALGAGPLAYGIGPLLLTPGTGVVPRAVITEIERIQPRFVVVLGGTATISDYVERQLAAVVPEGSDRIEGANRYAVAAQVARYNDELWRASDDDQDGKPDGKGVETVVLASGEIFADALGGGGAAANSRGALLLTKGSGLPNVTRSALRDLKPKRVIIVGGTASVSGSVATAVRETLPTTNLQRASGADRYEAAVNLSKMVFGTAEAVVVVSGKKFPDALSSAPLAGLARGTTLLSSGACVSAGTKAEASRVGPTYVMTVGGTASVSEDAAKLDVC</sequence>
<dbReference type="InterPro" id="IPR051922">
    <property type="entry name" value="Bact_Sporulation_Assoc"/>
</dbReference>
<organism evidence="2 3">
    <name type="scientific">Phycicoccus avicenniae</name>
    <dbReference type="NCBI Taxonomy" id="2828860"/>
    <lineage>
        <taxon>Bacteria</taxon>
        <taxon>Bacillati</taxon>
        <taxon>Actinomycetota</taxon>
        <taxon>Actinomycetes</taxon>
        <taxon>Micrococcales</taxon>
        <taxon>Intrasporangiaceae</taxon>
        <taxon>Phycicoccus</taxon>
    </lineage>
</organism>
<gene>
    <name evidence="2" type="ORF">KC207_02280</name>
</gene>
<protein>
    <submittedName>
        <fullName evidence="2">Cell wall-binding repeat-containing protein</fullName>
    </submittedName>
</protein>
<evidence type="ECO:0000313" key="2">
    <source>
        <dbReference type="EMBL" id="MBR7742119.1"/>
    </source>
</evidence>
<accession>A0A941D4U4</accession>
<dbReference type="PANTHER" id="PTHR30032">
    <property type="entry name" value="N-ACETYLMURAMOYL-L-ALANINE AMIDASE-RELATED"/>
    <property type="match status" value="1"/>
</dbReference>